<reference evidence="4" key="1">
    <citation type="submission" date="2019-03" db="EMBL/GenBank/DDBJ databases">
        <title>Lake Tanganyika Metagenome-Assembled Genomes (MAGs).</title>
        <authorList>
            <person name="Tran P."/>
        </authorList>
    </citation>
    <scope>NUCLEOTIDE SEQUENCE</scope>
    <source>
        <strain evidence="4">K_DeepCast_150m_m2_040</strain>
    </source>
</reference>
<evidence type="ECO:0000259" key="3">
    <source>
        <dbReference type="PROSITE" id="PS51186"/>
    </source>
</evidence>
<evidence type="ECO:0000313" key="5">
    <source>
        <dbReference type="Proteomes" id="UP000779900"/>
    </source>
</evidence>
<evidence type="ECO:0000256" key="2">
    <source>
        <dbReference type="ARBA" id="ARBA00023315"/>
    </source>
</evidence>
<dbReference type="GO" id="GO:0016747">
    <property type="term" value="F:acyltransferase activity, transferring groups other than amino-acyl groups"/>
    <property type="evidence" value="ECO:0007669"/>
    <property type="project" value="InterPro"/>
</dbReference>
<dbReference type="CDD" id="cd04301">
    <property type="entry name" value="NAT_SF"/>
    <property type="match status" value="1"/>
</dbReference>
<dbReference type="PANTHER" id="PTHR43877:SF1">
    <property type="entry name" value="ACETYLTRANSFERASE"/>
    <property type="match status" value="1"/>
</dbReference>
<comment type="caution">
    <text evidence="4">The sequence shown here is derived from an EMBL/GenBank/DDBJ whole genome shotgun (WGS) entry which is preliminary data.</text>
</comment>
<evidence type="ECO:0000256" key="1">
    <source>
        <dbReference type="ARBA" id="ARBA00022679"/>
    </source>
</evidence>
<protein>
    <submittedName>
        <fullName evidence="4">GNAT family N-acetyltransferase</fullName>
    </submittedName>
</protein>
<dbReference type="InterPro" id="IPR008125">
    <property type="entry name" value="Streptothricin_AcTrfase"/>
</dbReference>
<evidence type="ECO:0000313" key="4">
    <source>
        <dbReference type="EMBL" id="MBM3330527.1"/>
    </source>
</evidence>
<dbReference type="Proteomes" id="UP000779900">
    <property type="component" value="Unassembled WGS sequence"/>
</dbReference>
<organism evidence="4 5">
    <name type="scientific">candidate division WOR-3 bacterium</name>
    <dbReference type="NCBI Taxonomy" id="2052148"/>
    <lineage>
        <taxon>Bacteria</taxon>
        <taxon>Bacteria division WOR-3</taxon>
    </lineage>
</organism>
<dbReference type="PANTHER" id="PTHR43877">
    <property type="entry name" value="AMINOALKYLPHOSPHONATE N-ACETYLTRANSFERASE-RELATED-RELATED"/>
    <property type="match status" value="1"/>
</dbReference>
<dbReference type="EMBL" id="VGIR01000005">
    <property type="protein sequence ID" value="MBM3330527.1"/>
    <property type="molecule type" value="Genomic_DNA"/>
</dbReference>
<dbReference type="AlphaFoldDB" id="A0A937XC75"/>
<name>A0A937XC75_UNCW3</name>
<proteinExistence type="predicted"/>
<dbReference type="PRINTS" id="PR01754">
    <property type="entry name" value="SACTRNSFRASE"/>
</dbReference>
<accession>A0A937XC75</accession>
<dbReference type="Gene3D" id="3.40.630.30">
    <property type="match status" value="1"/>
</dbReference>
<sequence>MIDIQEVGADRLPEYARIPIAFEVRSAYRVEPLDPGFRLVEEPVPEPYVKDYDASEDPDGRVLNWPAHFDVSKWGFFIAREGSDDLGAATVAVHTPAVHMLEGRSDLAVLWDIRVRPDRRRHGVGTALFQRAADWAHRRGCHQLKVETQNTNVPACRFYARQGCVLGGINLFGYAACPAVAHEVMLLWYLDLRNDIRETQTITDSAG</sequence>
<gene>
    <name evidence="4" type="ORF">FJY68_01590</name>
</gene>
<keyword evidence="1" id="KW-0808">Transferase</keyword>
<dbReference type="InterPro" id="IPR000182">
    <property type="entry name" value="GNAT_dom"/>
</dbReference>
<keyword evidence="2" id="KW-0012">Acyltransferase</keyword>
<dbReference type="SUPFAM" id="SSF55729">
    <property type="entry name" value="Acyl-CoA N-acyltransferases (Nat)"/>
    <property type="match status" value="1"/>
</dbReference>
<dbReference type="Pfam" id="PF00583">
    <property type="entry name" value="Acetyltransf_1"/>
    <property type="match status" value="1"/>
</dbReference>
<dbReference type="PROSITE" id="PS51186">
    <property type="entry name" value="GNAT"/>
    <property type="match status" value="1"/>
</dbReference>
<dbReference type="InterPro" id="IPR016181">
    <property type="entry name" value="Acyl_CoA_acyltransferase"/>
</dbReference>
<feature type="domain" description="N-acetyltransferase" evidence="3">
    <location>
        <begin position="22"/>
        <end position="203"/>
    </location>
</feature>
<dbReference type="InterPro" id="IPR050832">
    <property type="entry name" value="Bact_Acetyltransf"/>
</dbReference>